<dbReference type="Gene3D" id="3.40.47.10">
    <property type="match status" value="2"/>
</dbReference>
<comment type="similarity">
    <text evidence="1 3">Belongs to the thiolase-like superfamily. Beta-ketoacyl-ACP synthases family.</text>
</comment>
<dbReference type="InterPro" id="IPR014030">
    <property type="entry name" value="Ketoacyl_synth_N"/>
</dbReference>
<dbReference type="RefSeq" id="WP_203791368.1">
    <property type="nucleotide sequence ID" value="NZ_BOMV01000127.1"/>
</dbReference>
<evidence type="ECO:0000313" key="6">
    <source>
        <dbReference type="Proteomes" id="UP000636960"/>
    </source>
</evidence>
<keyword evidence="6" id="KW-1185">Reference proteome</keyword>
<dbReference type="Proteomes" id="UP000636960">
    <property type="component" value="Unassembled WGS sequence"/>
</dbReference>
<evidence type="ECO:0000256" key="1">
    <source>
        <dbReference type="ARBA" id="ARBA00008467"/>
    </source>
</evidence>
<dbReference type="SUPFAM" id="SSF53901">
    <property type="entry name" value="Thiolase-like"/>
    <property type="match status" value="2"/>
</dbReference>
<evidence type="ECO:0000259" key="4">
    <source>
        <dbReference type="PROSITE" id="PS52004"/>
    </source>
</evidence>
<comment type="caution">
    <text evidence="5">The sequence shown here is derived from an EMBL/GenBank/DDBJ whole genome shotgun (WGS) entry which is preliminary data.</text>
</comment>
<dbReference type="EMBL" id="BOMV01000127">
    <property type="protein sequence ID" value="GIF02258.1"/>
    <property type="molecule type" value="Genomic_DNA"/>
</dbReference>
<dbReference type="PROSITE" id="PS52004">
    <property type="entry name" value="KS3_2"/>
    <property type="match status" value="1"/>
</dbReference>
<proteinExistence type="inferred from homology"/>
<dbReference type="SMART" id="SM00825">
    <property type="entry name" value="PKS_KS"/>
    <property type="match status" value="1"/>
</dbReference>
<dbReference type="InterPro" id="IPR016039">
    <property type="entry name" value="Thiolase-like"/>
</dbReference>
<evidence type="ECO:0000313" key="5">
    <source>
        <dbReference type="EMBL" id="GIF02258.1"/>
    </source>
</evidence>
<dbReference type="InterPro" id="IPR000794">
    <property type="entry name" value="Beta-ketoacyl_synthase"/>
</dbReference>
<dbReference type="PANTHER" id="PTHR11712:SF347">
    <property type="entry name" value="BETA KETOACYL-ACYL CARRIER PROTEIN SYNTHASE"/>
    <property type="match status" value="1"/>
</dbReference>
<dbReference type="Pfam" id="PF02801">
    <property type="entry name" value="Ketoacyl-synt_C"/>
    <property type="match status" value="1"/>
</dbReference>
<gene>
    <name evidence="5" type="ORF">Ari01nite_97220</name>
</gene>
<keyword evidence="2 3" id="KW-0808">Transferase</keyword>
<sequence length="373" mass="39034">MSGGIAGRGALASTGRTPEEIFAALCAGRSGVNTPRAFDLTRYRTRHAFEIDDRPPGGADVPMRATGWLLDAIADALADAGLAPDLGDVPVLVGTTLRELRSAELAWRQRTGFDTDRLHFGHALRERFGATNTFTVTNACAASLYVLGLGLDLIESGQAGTVVVAGVDTISESTFGLLDRCYPAPPEALRPFDRHRQGMLQGEGAAAVVLRGPGHARHGLLRAVSINCDAYHPSAPDVAGIAAAMREGQFRAGAKPSEIDLVFLHGTGTELNDQAEARAMAEVFGDTMPPATAMKCMTGHTAGASGLHSLIAGTDCIRTGSVPAITTLRDPMDEAAGLRLVRDAMTGADIDLVQVHSFGFGGLNAVAVLERGR</sequence>
<dbReference type="AlphaFoldDB" id="A0A919KA41"/>
<reference evidence="5" key="1">
    <citation type="submission" date="2021-01" db="EMBL/GenBank/DDBJ databases">
        <title>Whole genome shotgun sequence of Actinoplanes rishiriensis NBRC 108556.</title>
        <authorList>
            <person name="Komaki H."/>
            <person name="Tamura T."/>
        </authorList>
    </citation>
    <scope>NUCLEOTIDE SEQUENCE</scope>
    <source>
        <strain evidence="5">NBRC 108556</strain>
    </source>
</reference>
<dbReference type="GO" id="GO:0006633">
    <property type="term" value="P:fatty acid biosynthetic process"/>
    <property type="evidence" value="ECO:0007669"/>
    <property type="project" value="TreeGrafter"/>
</dbReference>
<name>A0A919KA41_9ACTN</name>
<dbReference type="InterPro" id="IPR020841">
    <property type="entry name" value="PKS_Beta-ketoAc_synthase_dom"/>
</dbReference>
<evidence type="ECO:0000256" key="2">
    <source>
        <dbReference type="ARBA" id="ARBA00022679"/>
    </source>
</evidence>
<evidence type="ECO:0000256" key="3">
    <source>
        <dbReference type="RuleBase" id="RU003694"/>
    </source>
</evidence>
<protein>
    <submittedName>
        <fullName evidence="5">3-oxoacyl-(Acyl-carrier-protein) synthase II KasA</fullName>
    </submittedName>
</protein>
<dbReference type="GO" id="GO:0004315">
    <property type="term" value="F:3-oxoacyl-[acyl-carrier-protein] synthase activity"/>
    <property type="evidence" value="ECO:0007669"/>
    <property type="project" value="TreeGrafter"/>
</dbReference>
<dbReference type="InterPro" id="IPR014031">
    <property type="entry name" value="Ketoacyl_synth_C"/>
</dbReference>
<organism evidence="5 6">
    <name type="scientific">Paractinoplanes rishiriensis</name>
    <dbReference type="NCBI Taxonomy" id="1050105"/>
    <lineage>
        <taxon>Bacteria</taxon>
        <taxon>Bacillati</taxon>
        <taxon>Actinomycetota</taxon>
        <taxon>Actinomycetes</taxon>
        <taxon>Micromonosporales</taxon>
        <taxon>Micromonosporaceae</taxon>
        <taxon>Paractinoplanes</taxon>
    </lineage>
</organism>
<dbReference type="PANTHER" id="PTHR11712">
    <property type="entry name" value="POLYKETIDE SYNTHASE-RELATED"/>
    <property type="match status" value="1"/>
</dbReference>
<dbReference type="Pfam" id="PF00109">
    <property type="entry name" value="ketoacyl-synt"/>
    <property type="match status" value="1"/>
</dbReference>
<accession>A0A919KA41</accession>
<feature type="domain" description="Ketosynthase family 3 (KS3)" evidence="4">
    <location>
        <begin position="1"/>
        <end position="371"/>
    </location>
</feature>